<keyword evidence="8" id="KW-1003">Cell membrane</keyword>
<dbReference type="SUPFAM" id="SSF142019">
    <property type="entry name" value="Nqo1 FMN-binding domain-like"/>
    <property type="match status" value="1"/>
</dbReference>
<evidence type="ECO:0000256" key="1">
    <source>
        <dbReference type="ARBA" id="ARBA00022448"/>
    </source>
</evidence>
<evidence type="ECO:0000256" key="8">
    <source>
        <dbReference type="HAMAP-Rule" id="MF_00461"/>
    </source>
</evidence>
<dbReference type="EC" id="7.-.-.-" evidence="8"/>
<dbReference type="PROSITE" id="PS00198">
    <property type="entry name" value="4FE4S_FER_1"/>
    <property type="match status" value="1"/>
</dbReference>
<accession>A0ABQ1KIJ9</accession>
<comment type="subunit">
    <text evidence="8">The complex is composed of six subunits: RnfA, RnfB, RnfC, RnfD, RnfE and RnfG.</text>
</comment>
<evidence type="ECO:0000313" key="12">
    <source>
        <dbReference type="Proteomes" id="UP000629025"/>
    </source>
</evidence>
<protein>
    <recommendedName>
        <fullName evidence="8">Ion-translocating oxidoreductase complex subunit C</fullName>
        <ecNumber evidence="8">7.-.-.-</ecNumber>
    </recommendedName>
    <alternativeName>
        <fullName evidence="8">Rnf electron transport complex subunit C</fullName>
    </alternativeName>
</protein>
<comment type="cofactor">
    <cofactor evidence="8">
        <name>[4Fe-4S] cluster</name>
        <dbReference type="ChEBI" id="CHEBI:49883"/>
    </cofactor>
    <text evidence="8">Binds 2 [4Fe-4S] clusters per subunit.</text>
</comment>
<dbReference type="Pfam" id="PF01512">
    <property type="entry name" value="Complex1_51K"/>
    <property type="match status" value="1"/>
</dbReference>
<dbReference type="InterPro" id="IPR017900">
    <property type="entry name" value="4Fe4S_Fe_S_CS"/>
</dbReference>
<feature type="binding site" evidence="8">
    <location>
        <position position="409"/>
    </location>
    <ligand>
        <name>[4Fe-4S] cluster</name>
        <dbReference type="ChEBI" id="CHEBI:49883"/>
        <label>2</label>
    </ligand>
</feature>
<dbReference type="PANTHER" id="PTHR43034:SF2">
    <property type="entry name" value="ION-TRANSLOCATING OXIDOREDUCTASE COMPLEX SUBUNIT C"/>
    <property type="match status" value="1"/>
</dbReference>
<dbReference type="InterPro" id="IPR017896">
    <property type="entry name" value="4Fe4S_Fe-S-bd"/>
</dbReference>
<feature type="region of interest" description="Disordered" evidence="9">
    <location>
        <begin position="456"/>
        <end position="520"/>
    </location>
</feature>
<dbReference type="Gene3D" id="3.30.70.20">
    <property type="match status" value="1"/>
</dbReference>
<feature type="compositionally biased region" description="Low complexity" evidence="9">
    <location>
        <begin position="498"/>
        <end position="510"/>
    </location>
</feature>
<gene>
    <name evidence="8 11" type="primary">rnfC</name>
    <name evidence="11" type="ORF">GCM10011352_28210</name>
</gene>
<keyword evidence="3 8" id="KW-0479">Metal-binding</keyword>
<feature type="binding site" evidence="8">
    <location>
        <position position="380"/>
    </location>
    <ligand>
        <name>[4Fe-4S] cluster</name>
        <dbReference type="ChEBI" id="CHEBI:49883"/>
        <label>2</label>
    </ligand>
</feature>
<feature type="binding site" evidence="8">
    <location>
        <position position="412"/>
    </location>
    <ligand>
        <name>[4Fe-4S] cluster</name>
        <dbReference type="ChEBI" id="CHEBI:49883"/>
        <label>2</label>
    </ligand>
</feature>
<dbReference type="Pfam" id="PF10531">
    <property type="entry name" value="SLBB"/>
    <property type="match status" value="1"/>
</dbReference>
<evidence type="ECO:0000256" key="9">
    <source>
        <dbReference type="SAM" id="MobiDB-lite"/>
    </source>
</evidence>
<dbReference type="NCBIfam" id="TIGR01945">
    <property type="entry name" value="rnfC"/>
    <property type="match status" value="1"/>
</dbReference>
<dbReference type="InterPro" id="IPR010208">
    <property type="entry name" value="Ion_transpt_RnfC/RsxC"/>
</dbReference>
<feature type="binding site" evidence="8">
    <location>
        <position position="370"/>
    </location>
    <ligand>
        <name>[4Fe-4S] cluster</name>
        <dbReference type="ChEBI" id="CHEBI:49883"/>
        <label>1</label>
    </ligand>
</feature>
<dbReference type="EMBL" id="BMIJ01000006">
    <property type="protein sequence ID" value="GGC00431.1"/>
    <property type="molecule type" value="Genomic_DNA"/>
</dbReference>
<keyword evidence="8" id="KW-0472">Membrane</keyword>
<comment type="similarity">
    <text evidence="8">Belongs to the 4Fe4S bacterial-type ferredoxin family. RnfC subfamily.</text>
</comment>
<dbReference type="Proteomes" id="UP000629025">
    <property type="component" value="Unassembled WGS sequence"/>
</dbReference>
<dbReference type="InterPro" id="IPR019554">
    <property type="entry name" value="Soluble_ligand-bd"/>
</dbReference>
<feature type="domain" description="4Fe-4S ferredoxin-type" evidence="10">
    <location>
        <begin position="361"/>
        <end position="390"/>
    </location>
</feature>
<comment type="function">
    <text evidence="8">Part of a membrane-bound complex that couples electron transfer with translocation of ions across the membrane.</text>
</comment>
<feature type="binding site" evidence="8">
    <location>
        <position position="376"/>
    </location>
    <ligand>
        <name>[4Fe-4S] cluster</name>
        <dbReference type="ChEBI" id="CHEBI:49883"/>
        <label>1</label>
    </ligand>
</feature>
<organism evidence="11 12">
    <name type="scientific">Marinobacterium zhoushanense</name>
    <dbReference type="NCBI Taxonomy" id="1679163"/>
    <lineage>
        <taxon>Bacteria</taxon>
        <taxon>Pseudomonadati</taxon>
        <taxon>Pseudomonadota</taxon>
        <taxon>Gammaproteobacteria</taxon>
        <taxon>Oceanospirillales</taxon>
        <taxon>Oceanospirillaceae</taxon>
        <taxon>Marinobacterium</taxon>
    </lineage>
</organism>
<name>A0ABQ1KIJ9_9GAMM</name>
<keyword evidence="8" id="KW-0997">Cell inner membrane</keyword>
<comment type="subcellular location">
    <subcellularLocation>
        <location evidence="8">Cell inner membrane</location>
        <topology evidence="8">Peripheral membrane protein</topology>
    </subcellularLocation>
</comment>
<feature type="binding site" evidence="8">
    <location>
        <position position="415"/>
    </location>
    <ligand>
        <name>[4Fe-4S] cluster</name>
        <dbReference type="ChEBI" id="CHEBI:49883"/>
        <label>2</label>
    </ligand>
</feature>
<keyword evidence="8" id="KW-1278">Translocase</keyword>
<dbReference type="InterPro" id="IPR037225">
    <property type="entry name" value="Nuo51_FMN-bd_sf"/>
</dbReference>
<evidence type="ECO:0000259" key="10">
    <source>
        <dbReference type="PROSITE" id="PS51379"/>
    </source>
</evidence>
<dbReference type="Gene3D" id="2.40.50.100">
    <property type="match status" value="1"/>
</dbReference>
<dbReference type="PROSITE" id="PS51379">
    <property type="entry name" value="4FE4S_FER_2"/>
    <property type="match status" value="2"/>
</dbReference>
<evidence type="ECO:0000256" key="5">
    <source>
        <dbReference type="ARBA" id="ARBA00022982"/>
    </source>
</evidence>
<feature type="compositionally biased region" description="Basic and acidic residues" evidence="9">
    <location>
        <begin position="456"/>
        <end position="497"/>
    </location>
</feature>
<dbReference type="SUPFAM" id="SSF51230">
    <property type="entry name" value="Single hybrid motif"/>
    <property type="match status" value="1"/>
</dbReference>
<comment type="caution">
    <text evidence="11">The sequence shown here is derived from an EMBL/GenBank/DDBJ whole genome shotgun (WGS) entry which is preliminary data.</text>
</comment>
<dbReference type="InterPro" id="IPR026902">
    <property type="entry name" value="RnfC_N"/>
</dbReference>
<feature type="binding site" evidence="8">
    <location>
        <position position="373"/>
    </location>
    <ligand>
        <name>[4Fe-4S] cluster</name>
        <dbReference type="ChEBI" id="CHEBI:49883"/>
        <label>1</label>
    </ligand>
</feature>
<dbReference type="RefSeq" id="WP_188749452.1">
    <property type="nucleotide sequence ID" value="NZ_BMIJ01000006.1"/>
</dbReference>
<keyword evidence="1 8" id="KW-0813">Transport</keyword>
<dbReference type="Pfam" id="PF12838">
    <property type="entry name" value="Fer4_7"/>
    <property type="match status" value="1"/>
</dbReference>
<proteinExistence type="inferred from homology"/>
<dbReference type="InterPro" id="IPR011053">
    <property type="entry name" value="Single_hybrid_motif"/>
</dbReference>
<dbReference type="SUPFAM" id="SSF46548">
    <property type="entry name" value="alpha-helical ferredoxin"/>
    <property type="match status" value="1"/>
</dbReference>
<evidence type="ECO:0000313" key="11">
    <source>
        <dbReference type="EMBL" id="GGC00431.1"/>
    </source>
</evidence>
<dbReference type="PANTHER" id="PTHR43034">
    <property type="entry name" value="ION-TRANSLOCATING OXIDOREDUCTASE COMPLEX SUBUNIT C"/>
    <property type="match status" value="1"/>
</dbReference>
<keyword evidence="4 8" id="KW-0677">Repeat</keyword>
<evidence type="ECO:0000256" key="4">
    <source>
        <dbReference type="ARBA" id="ARBA00022737"/>
    </source>
</evidence>
<sequence>MFNKLKIRGGVHAEERKEQSTCQPVRTLGIPPLLHLPLRQHAGKPAEPVVKVGDRVKKGQLIATSTGEDVCASLHAPTSGRVTAIGEVVAPHPSLLTTAAITIESDGLDECLQPGEQFDPMSLTPAEIADRVDQAGIVGLGGATFPAALKLKSGARQKIDTLILNGSECEPYLTCDDMLMRERAEGIISGARLIQRAIGAKRIVAGIEDNKPEAIAAMTQAAAAFDDVLVQPIPTRYPMGSAKQLIQAIMGREVPAGGRSSDVGALVHNVATAFAVHQALYEHRPLISRIVTVSGQCIEQPQNVEVLLGTPVSWMLEQCGGLSQAPARVVMGGPMMGQILQTTEVPVTKGASGILALANPEISKTEPSPCIRCGSCVSACPMGLVPLEMARHAKSDDFDGAKEFGLRDCILCGSCAYVCPSHIPLVHYFQFAKGELSSQREQSRKGELTKSLAEARKARKEREEAEKAAAKAEKAAKAKAAKEAKERAKALKAEQEQAKQALAAQAQAAADAPVNEESGS</sequence>
<dbReference type="HAMAP" id="MF_00461">
    <property type="entry name" value="RsxC_RnfC"/>
    <property type="match status" value="1"/>
</dbReference>
<evidence type="ECO:0000256" key="6">
    <source>
        <dbReference type="ARBA" id="ARBA00023004"/>
    </source>
</evidence>
<keyword evidence="6 8" id="KW-0408">Iron</keyword>
<dbReference type="InterPro" id="IPR011538">
    <property type="entry name" value="Nuo51_FMN-bd"/>
</dbReference>
<feature type="binding site" evidence="8">
    <location>
        <position position="419"/>
    </location>
    <ligand>
        <name>[4Fe-4S] cluster</name>
        <dbReference type="ChEBI" id="CHEBI:49883"/>
        <label>1</label>
    </ligand>
</feature>
<reference evidence="12" key="1">
    <citation type="journal article" date="2019" name="Int. J. Syst. Evol. Microbiol.">
        <title>The Global Catalogue of Microorganisms (GCM) 10K type strain sequencing project: providing services to taxonomists for standard genome sequencing and annotation.</title>
        <authorList>
            <consortium name="The Broad Institute Genomics Platform"/>
            <consortium name="The Broad Institute Genome Sequencing Center for Infectious Disease"/>
            <person name="Wu L."/>
            <person name="Ma J."/>
        </authorList>
    </citation>
    <scope>NUCLEOTIDE SEQUENCE [LARGE SCALE GENOMIC DNA]</scope>
    <source>
        <strain evidence="12">CGMCC 1.15341</strain>
    </source>
</reference>
<keyword evidence="2 8" id="KW-0004">4Fe-4S</keyword>
<feature type="domain" description="4Fe-4S ferredoxin-type" evidence="10">
    <location>
        <begin position="400"/>
        <end position="429"/>
    </location>
</feature>
<evidence type="ECO:0000256" key="2">
    <source>
        <dbReference type="ARBA" id="ARBA00022485"/>
    </source>
</evidence>
<dbReference type="NCBIfam" id="NF003454">
    <property type="entry name" value="PRK05035.1"/>
    <property type="match status" value="1"/>
</dbReference>
<dbReference type="Pfam" id="PF13375">
    <property type="entry name" value="RnfC_N"/>
    <property type="match status" value="1"/>
</dbReference>
<evidence type="ECO:0000256" key="7">
    <source>
        <dbReference type="ARBA" id="ARBA00023014"/>
    </source>
</evidence>
<keyword evidence="12" id="KW-1185">Reference proteome</keyword>
<dbReference type="Gene3D" id="3.40.50.11540">
    <property type="entry name" value="NADH-ubiquinone oxidoreductase 51kDa subunit"/>
    <property type="match status" value="1"/>
</dbReference>
<keyword evidence="7 8" id="KW-0411">Iron-sulfur</keyword>
<keyword evidence="5 8" id="KW-0249">Electron transport</keyword>
<evidence type="ECO:0000256" key="3">
    <source>
        <dbReference type="ARBA" id="ARBA00022723"/>
    </source>
</evidence>